<accession>A0A3A8J8M7</accession>
<sequence>MLAVTGVGMVSALGNGVVDGCAASRAGIVRIAPLDEPWLFDPDGGEGQPARGHSIPWVTAGFTGLGRLAALAEAGLRDLARSVELADLSRCALYVVAPSDIHRRLLEEQGLLPEEHEARREVYSTRLLPTLLKHLKPSFPPRFQRTLFGEAGLFEALRDATERLRLGQVDRCIIGGLDSLVDPQVTWALYRLGLLKGPERPTGVLPGEAAAFVVLELPTQASRRRARIEARLEAYEAEAEPFHRRSRQAAVGQALSRCIRATLEALPDQGKETGLIIAALNGDAYRAQDWGTALVRLRDLNLGESRQWSPAQSFGEVGAATGLVGLCMAIRAFARGYATTRGVLVWTAGDDGSRGALYVRAPDRQPDEDGRR</sequence>
<evidence type="ECO:0000313" key="2">
    <source>
        <dbReference type="Proteomes" id="UP000268094"/>
    </source>
</evidence>
<evidence type="ECO:0000313" key="1">
    <source>
        <dbReference type="EMBL" id="RKG91845.1"/>
    </source>
</evidence>
<name>A0A3A8J8M7_9BACT</name>
<dbReference type="Proteomes" id="UP000268094">
    <property type="component" value="Unassembled WGS sequence"/>
</dbReference>
<dbReference type="Gene3D" id="3.40.47.10">
    <property type="match status" value="1"/>
</dbReference>
<dbReference type="EMBL" id="RAVZ01000038">
    <property type="protein sequence ID" value="RKG91845.1"/>
    <property type="molecule type" value="Genomic_DNA"/>
</dbReference>
<dbReference type="GO" id="GO:0016746">
    <property type="term" value="F:acyltransferase activity"/>
    <property type="evidence" value="ECO:0007669"/>
    <property type="project" value="InterPro"/>
</dbReference>
<gene>
    <name evidence="1" type="ORF">D7V88_08410</name>
</gene>
<protein>
    <recommendedName>
        <fullName evidence="3">Beta-ketoacyl synthase N-terminal domain-containing protein</fullName>
    </recommendedName>
</protein>
<proteinExistence type="predicted"/>
<evidence type="ECO:0008006" key="3">
    <source>
        <dbReference type="Google" id="ProtNLM"/>
    </source>
</evidence>
<reference evidence="2" key="1">
    <citation type="submission" date="2018-09" db="EMBL/GenBank/DDBJ databases">
        <authorList>
            <person name="Livingstone P.G."/>
            <person name="Whitworth D.E."/>
        </authorList>
    </citation>
    <scope>NUCLEOTIDE SEQUENCE [LARGE SCALE GENOMIC DNA]</scope>
    <source>
        <strain evidence="2">CA054A</strain>
    </source>
</reference>
<comment type="caution">
    <text evidence="1">The sequence shown here is derived from an EMBL/GenBank/DDBJ whole genome shotgun (WGS) entry which is preliminary data.</text>
</comment>
<keyword evidence="2" id="KW-1185">Reference proteome</keyword>
<organism evidence="1 2">
    <name type="scientific">Corallococcus terminator</name>
    <dbReference type="NCBI Taxonomy" id="2316733"/>
    <lineage>
        <taxon>Bacteria</taxon>
        <taxon>Pseudomonadati</taxon>
        <taxon>Myxococcota</taxon>
        <taxon>Myxococcia</taxon>
        <taxon>Myxococcales</taxon>
        <taxon>Cystobacterineae</taxon>
        <taxon>Myxococcaceae</taxon>
        <taxon>Corallococcus</taxon>
    </lineage>
</organism>
<dbReference type="AlphaFoldDB" id="A0A3A8J8M7"/>
<dbReference type="SUPFAM" id="SSF53901">
    <property type="entry name" value="Thiolase-like"/>
    <property type="match status" value="2"/>
</dbReference>
<dbReference type="InterPro" id="IPR016039">
    <property type="entry name" value="Thiolase-like"/>
</dbReference>